<protein>
    <submittedName>
        <fullName evidence="7">Oxidoreductase</fullName>
    </submittedName>
</protein>
<evidence type="ECO:0000313" key="8">
    <source>
        <dbReference type="Proteomes" id="UP000293995"/>
    </source>
</evidence>
<keyword evidence="3" id="KW-0285">Flavoprotein</keyword>
<evidence type="ECO:0000256" key="3">
    <source>
        <dbReference type="ARBA" id="ARBA00022630"/>
    </source>
</evidence>
<organism evidence="7 8">
    <name type="scientific">Microbacterium protaetiae</name>
    <dbReference type="NCBI Taxonomy" id="2509458"/>
    <lineage>
        <taxon>Bacteria</taxon>
        <taxon>Bacillati</taxon>
        <taxon>Actinomycetota</taxon>
        <taxon>Actinomycetes</taxon>
        <taxon>Micrococcales</taxon>
        <taxon>Microbacteriaceae</taxon>
        <taxon>Microbacterium</taxon>
    </lineage>
</organism>
<dbReference type="Gene3D" id="3.50.50.100">
    <property type="match status" value="1"/>
</dbReference>
<comment type="cofactor">
    <cofactor evidence="1">
        <name>FAD</name>
        <dbReference type="ChEBI" id="CHEBI:57692"/>
    </cofactor>
</comment>
<sequence length="393" mass="41824">MDKHRIIVLGGGYTGIVVAGQLARRMRPAVASVTLVTGDATRDERMRWHQLAAGQRYPLLSIADALKGSGAQLEVARVERIDPQRHIVVVSGGRTLSYDTLVVALGSVIDFGTVPGAREFAQGLTDVGSIEAAARRLASLPDGARVVIVGGGLTGIELATEVAESHPQLRIAIVSSRAPGDWLSEPGRRHLDRAFDRLAVERVRGRVAEVGPDAVRLADGQELSSAFTFWAAGFRANPLVAASGVKVDELGRAYVDAGFRSVSHPDVWVVGDAARVPGPDGAPLKMGCRTGAFMAMAAPAKVAAHLAGVGATPFVGRYFAECISLGRRDALLQWLTPQGTPTDRIIVGRPARLIKEYVHRGNLFVARHPGPYTPVRRASVQAPADGRREMIEA</sequence>
<keyword evidence="4" id="KW-0274">FAD</keyword>
<dbReference type="InterPro" id="IPR023753">
    <property type="entry name" value="FAD/NAD-binding_dom"/>
</dbReference>
<dbReference type="InterPro" id="IPR051169">
    <property type="entry name" value="NADH-Q_oxidoreductase"/>
</dbReference>
<comment type="similarity">
    <text evidence="2">Belongs to the NADH dehydrogenase family.</text>
</comment>
<dbReference type="OrthoDB" id="1145at2"/>
<dbReference type="Proteomes" id="UP000293995">
    <property type="component" value="Chromosome"/>
</dbReference>
<dbReference type="KEGG" id="mprt:ET475_15770"/>
<evidence type="ECO:0000259" key="6">
    <source>
        <dbReference type="Pfam" id="PF07992"/>
    </source>
</evidence>
<evidence type="ECO:0000313" key="7">
    <source>
        <dbReference type="EMBL" id="QAY61292.1"/>
    </source>
</evidence>
<dbReference type="RefSeq" id="WP_129392445.1">
    <property type="nucleotide sequence ID" value="NZ_CP035494.1"/>
</dbReference>
<proteinExistence type="inferred from homology"/>
<evidence type="ECO:0000256" key="5">
    <source>
        <dbReference type="ARBA" id="ARBA00023002"/>
    </source>
</evidence>
<evidence type="ECO:0000256" key="1">
    <source>
        <dbReference type="ARBA" id="ARBA00001974"/>
    </source>
</evidence>
<dbReference type="PANTHER" id="PTHR42913:SF3">
    <property type="entry name" value="64 KDA MITOCHONDRIAL NADH DEHYDROGENASE (EUROFUNG)"/>
    <property type="match status" value="1"/>
</dbReference>
<dbReference type="GO" id="GO:0019646">
    <property type="term" value="P:aerobic electron transport chain"/>
    <property type="evidence" value="ECO:0007669"/>
    <property type="project" value="TreeGrafter"/>
</dbReference>
<dbReference type="PANTHER" id="PTHR42913">
    <property type="entry name" value="APOPTOSIS-INDUCING FACTOR 1"/>
    <property type="match status" value="1"/>
</dbReference>
<evidence type="ECO:0000256" key="2">
    <source>
        <dbReference type="ARBA" id="ARBA00005272"/>
    </source>
</evidence>
<evidence type="ECO:0000256" key="4">
    <source>
        <dbReference type="ARBA" id="ARBA00022827"/>
    </source>
</evidence>
<gene>
    <name evidence="7" type="ORF">ET475_15770</name>
</gene>
<keyword evidence="8" id="KW-1185">Reference proteome</keyword>
<dbReference type="Pfam" id="PF07992">
    <property type="entry name" value="Pyr_redox_2"/>
    <property type="match status" value="1"/>
</dbReference>
<dbReference type="GO" id="GO:0003955">
    <property type="term" value="F:NAD(P)H dehydrogenase (quinone) activity"/>
    <property type="evidence" value="ECO:0007669"/>
    <property type="project" value="TreeGrafter"/>
</dbReference>
<dbReference type="AlphaFoldDB" id="A0A4P6EFX1"/>
<accession>A0A4P6EFX1</accession>
<dbReference type="PRINTS" id="PR00411">
    <property type="entry name" value="PNDRDTASEI"/>
</dbReference>
<keyword evidence="5" id="KW-0560">Oxidoreductase</keyword>
<reference evidence="7 8" key="1">
    <citation type="submission" date="2019-01" db="EMBL/GenBank/DDBJ databases">
        <title>Genome sequencing of strain DFW100M-13.</title>
        <authorList>
            <person name="Heo J."/>
            <person name="Kim S.-J."/>
            <person name="Kim J.-S."/>
            <person name="Hong S.-B."/>
            <person name="Kwon S.-W."/>
        </authorList>
    </citation>
    <scope>NUCLEOTIDE SEQUENCE [LARGE SCALE GENOMIC DNA]</scope>
    <source>
        <strain evidence="7 8">DFW100M-13</strain>
    </source>
</reference>
<dbReference type="EMBL" id="CP035494">
    <property type="protein sequence ID" value="QAY61292.1"/>
    <property type="molecule type" value="Genomic_DNA"/>
</dbReference>
<feature type="domain" description="FAD/NAD(P)-binding" evidence="6">
    <location>
        <begin position="5"/>
        <end position="276"/>
    </location>
</feature>
<dbReference type="InterPro" id="IPR036188">
    <property type="entry name" value="FAD/NAD-bd_sf"/>
</dbReference>
<name>A0A4P6EFX1_9MICO</name>
<dbReference type="PRINTS" id="PR00368">
    <property type="entry name" value="FADPNR"/>
</dbReference>
<dbReference type="SUPFAM" id="SSF51905">
    <property type="entry name" value="FAD/NAD(P)-binding domain"/>
    <property type="match status" value="1"/>
</dbReference>